<gene>
    <name evidence="2" type="ORF">HRG_05338</name>
</gene>
<feature type="signal peptide" evidence="1">
    <location>
        <begin position="1"/>
        <end position="20"/>
    </location>
</feature>
<keyword evidence="1" id="KW-0732">Signal</keyword>
<feature type="chain" id="PRO_5040420147" evidence="1">
    <location>
        <begin position="21"/>
        <end position="370"/>
    </location>
</feature>
<organism evidence="2 3">
    <name type="scientific">Hirsutella rhossiliensis</name>
    <dbReference type="NCBI Taxonomy" id="111463"/>
    <lineage>
        <taxon>Eukaryota</taxon>
        <taxon>Fungi</taxon>
        <taxon>Dikarya</taxon>
        <taxon>Ascomycota</taxon>
        <taxon>Pezizomycotina</taxon>
        <taxon>Sordariomycetes</taxon>
        <taxon>Hypocreomycetidae</taxon>
        <taxon>Hypocreales</taxon>
        <taxon>Ophiocordycipitaceae</taxon>
        <taxon>Hirsutella</taxon>
    </lineage>
</organism>
<proteinExistence type="predicted"/>
<dbReference type="Gene3D" id="2.120.10.80">
    <property type="entry name" value="Kelch-type beta propeller"/>
    <property type="match status" value="1"/>
</dbReference>
<accession>A0A9P8MV96</accession>
<sequence>MRLTSPTLLAFGGLAGLVASSRSPSTAGRWRDLAPIPKAPRQEHTTVALSPTTLAVLGGIVTGSEPAVTTNIMQLYDIPTNTWSSAPNIPVPMNHINAAVVDGKIYLLGGLAVLSNGSWSAIPDSWVFDPEEAQWKSIAPMPKEVARGSAAMGVHGKTIYLAGGMTILVPGVYQNSVDTVSAFDTTKGTWKTLSKQLPEGRDHAGAAVVDSAFYVLGGRNFGQNNVRDTVFSLNLKNHSGGWKDGSARLPTARGGLSIGTIGISIYAFGGEGNRAEGTNGVFNQTELLLLVVASTFQGEALLKVLIQYTTQMYFALREDMLLQAPLSLRMNKLKNSMTTHHLMVRVCKSQSAFELDVRRASHMQAANGKV</sequence>
<dbReference type="InterPro" id="IPR015915">
    <property type="entry name" value="Kelch-typ_b-propeller"/>
</dbReference>
<dbReference type="EMBL" id="JAIZPD010000005">
    <property type="protein sequence ID" value="KAH0962828.1"/>
    <property type="molecule type" value="Genomic_DNA"/>
</dbReference>
<reference evidence="2" key="1">
    <citation type="submission" date="2021-09" db="EMBL/GenBank/DDBJ databases">
        <title>A high-quality genome of the endoparasitic fungus Hirsutella rhossiliensis with a comparison of Hirsutella genomes reveals transposable elements contributing to genome size variation.</title>
        <authorList>
            <person name="Lin R."/>
            <person name="Jiao Y."/>
            <person name="Sun X."/>
            <person name="Ling J."/>
            <person name="Xie B."/>
            <person name="Cheng X."/>
        </authorList>
    </citation>
    <scope>NUCLEOTIDE SEQUENCE</scope>
    <source>
        <strain evidence="2">HR02</strain>
    </source>
</reference>
<dbReference type="SMART" id="SM00612">
    <property type="entry name" value="Kelch"/>
    <property type="match status" value="4"/>
</dbReference>
<dbReference type="Pfam" id="PF01344">
    <property type="entry name" value="Kelch_1"/>
    <property type="match status" value="1"/>
</dbReference>
<dbReference type="GeneID" id="68354467"/>
<evidence type="ECO:0000313" key="3">
    <source>
        <dbReference type="Proteomes" id="UP000824596"/>
    </source>
</evidence>
<dbReference type="OrthoDB" id="45365at2759"/>
<dbReference type="AlphaFoldDB" id="A0A9P8MV96"/>
<dbReference type="SUPFAM" id="SSF117281">
    <property type="entry name" value="Kelch motif"/>
    <property type="match status" value="1"/>
</dbReference>
<dbReference type="PANTHER" id="PTHR45632">
    <property type="entry name" value="LD33804P"/>
    <property type="match status" value="1"/>
</dbReference>
<protein>
    <submittedName>
        <fullName evidence="2">Kelch motif domain-containing protein</fullName>
    </submittedName>
</protein>
<dbReference type="InterPro" id="IPR006652">
    <property type="entry name" value="Kelch_1"/>
</dbReference>
<keyword evidence="3" id="KW-1185">Reference proteome</keyword>
<comment type="caution">
    <text evidence="2">The sequence shown here is derived from an EMBL/GenBank/DDBJ whole genome shotgun (WGS) entry which is preliminary data.</text>
</comment>
<evidence type="ECO:0000313" key="2">
    <source>
        <dbReference type="EMBL" id="KAH0962828.1"/>
    </source>
</evidence>
<dbReference type="Proteomes" id="UP000824596">
    <property type="component" value="Unassembled WGS sequence"/>
</dbReference>
<dbReference type="RefSeq" id="XP_044720341.1">
    <property type="nucleotide sequence ID" value="XM_044863809.1"/>
</dbReference>
<name>A0A9P8MV96_9HYPO</name>
<evidence type="ECO:0000256" key="1">
    <source>
        <dbReference type="SAM" id="SignalP"/>
    </source>
</evidence>
<dbReference type="Pfam" id="PF24681">
    <property type="entry name" value="Kelch_KLHDC2_KLHL20_DRC7"/>
    <property type="match status" value="1"/>
</dbReference>